<feature type="transmembrane region" description="Helical" evidence="14">
    <location>
        <begin position="7"/>
        <end position="29"/>
    </location>
</feature>
<evidence type="ECO:0000256" key="13">
    <source>
        <dbReference type="ARBA" id="ARBA00047594"/>
    </source>
</evidence>
<keyword evidence="14" id="KW-0573">Peptidoglycan synthesis</keyword>
<evidence type="ECO:0000313" key="16">
    <source>
        <dbReference type="Proteomes" id="UP000199675"/>
    </source>
</evidence>
<comment type="miscellaneous">
    <text evidence="14">Bacitracin is thought to be involved in the inhibition of peptidoglycan synthesis by sequestering undecaprenyl diphosphate, thereby reducing the pool of lipid carrier available.</text>
</comment>
<comment type="function">
    <text evidence="14">Catalyzes the dephosphorylation of undecaprenyl diphosphate (UPP). Confers resistance to bacitracin.</text>
</comment>
<dbReference type="EMBL" id="FNNE01000007">
    <property type="protein sequence ID" value="SDX23330.1"/>
    <property type="molecule type" value="Genomic_DNA"/>
</dbReference>
<keyword evidence="14" id="KW-0961">Cell wall biogenesis/degradation</keyword>
<comment type="subcellular location">
    <subcellularLocation>
        <location evidence="1 14">Cell membrane</location>
        <topology evidence="1 14">Multi-pass membrane protein</topology>
    </subcellularLocation>
</comment>
<keyword evidence="16" id="KW-1185">Reference proteome</keyword>
<dbReference type="GO" id="GO:0046677">
    <property type="term" value="P:response to antibiotic"/>
    <property type="evidence" value="ECO:0007669"/>
    <property type="project" value="UniProtKB-UniRule"/>
</dbReference>
<feature type="transmembrane region" description="Helical" evidence="14">
    <location>
        <begin position="85"/>
        <end position="103"/>
    </location>
</feature>
<name>A0A1H3A0P1_9GAMM</name>
<keyword evidence="8 14" id="KW-1133">Transmembrane helix</keyword>
<dbReference type="InterPro" id="IPR003824">
    <property type="entry name" value="UppP"/>
</dbReference>
<dbReference type="GO" id="GO:0009252">
    <property type="term" value="P:peptidoglycan biosynthetic process"/>
    <property type="evidence" value="ECO:0007669"/>
    <property type="project" value="UniProtKB-KW"/>
</dbReference>
<dbReference type="HAMAP" id="MF_01006">
    <property type="entry name" value="Undec_diphosphatase"/>
    <property type="match status" value="1"/>
</dbReference>
<feature type="transmembrane region" description="Helical" evidence="14">
    <location>
        <begin position="183"/>
        <end position="202"/>
    </location>
</feature>
<keyword evidence="7 14" id="KW-0378">Hydrolase</keyword>
<comment type="catalytic activity">
    <reaction evidence="13 14">
        <text>di-trans,octa-cis-undecaprenyl diphosphate + H2O = di-trans,octa-cis-undecaprenyl phosphate + phosphate + H(+)</text>
        <dbReference type="Rhea" id="RHEA:28094"/>
        <dbReference type="ChEBI" id="CHEBI:15377"/>
        <dbReference type="ChEBI" id="CHEBI:15378"/>
        <dbReference type="ChEBI" id="CHEBI:43474"/>
        <dbReference type="ChEBI" id="CHEBI:58405"/>
        <dbReference type="ChEBI" id="CHEBI:60392"/>
        <dbReference type="EC" id="3.6.1.27"/>
    </reaction>
</comment>
<dbReference type="GO" id="GO:0008360">
    <property type="term" value="P:regulation of cell shape"/>
    <property type="evidence" value="ECO:0007669"/>
    <property type="project" value="UniProtKB-KW"/>
</dbReference>
<keyword evidence="5 14" id="KW-1003">Cell membrane</keyword>
<dbReference type="EC" id="3.6.1.27" evidence="3 14"/>
<evidence type="ECO:0000256" key="10">
    <source>
        <dbReference type="ARBA" id="ARBA00023251"/>
    </source>
</evidence>
<evidence type="ECO:0000256" key="9">
    <source>
        <dbReference type="ARBA" id="ARBA00023136"/>
    </source>
</evidence>
<dbReference type="Pfam" id="PF02673">
    <property type="entry name" value="BacA"/>
    <property type="match status" value="1"/>
</dbReference>
<keyword evidence="9 14" id="KW-0472">Membrane</keyword>
<feature type="transmembrane region" description="Helical" evidence="14">
    <location>
        <begin position="109"/>
        <end position="130"/>
    </location>
</feature>
<evidence type="ECO:0000313" key="15">
    <source>
        <dbReference type="EMBL" id="SDX23330.1"/>
    </source>
</evidence>
<dbReference type="GO" id="GO:0050380">
    <property type="term" value="F:undecaprenyl-diphosphatase activity"/>
    <property type="evidence" value="ECO:0007669"/>
    <property type="project" value="UniProtKB-UniRule"/>
</dbReference>
<proteinExistence type="inferred from homology"/>
<evidence type="ECO:0000256" key="2">
    <source>
        <dbReference type="ARBA" id="ARBA00010621"/>
    </source>
</evidence>
<evidence type="ECO:0000256" key="3">
    <source>
        <dbReference type="ARBA" id="ARBA00012374"/>
    </source>
</evidence>
<gene>
    <name evidence="14" type="primary">uppP</name>
    <name evidence="15" type="ORF">SAMN04487960_107151</name>
</gene>
<dbReference type="GO" id="GO:0005886">
    <property type="term" value="C:plasma membrane"/>
    <property type="evidence" value="ECO:0007669"/>
    <property type="project" value="UniProtKB-SubCell"/>
</dbReference>
<evidence type="ECO:0000256" key="14">
    <source>
        <dbReference type="HAMAP-Rule" id="MF_01006"/>
    </source>
</evidence>
<accession>A0A1H3A0P1</accession>
<dbReference type="NCBIfam" id="NF001393">
    <property type="entry name" value="PRK00281.2-4"/>
    <property type="match status" value="1"/>
</dbReference>
<evidence type="ECO:0000256" key="1">
    <source>
        <dbReference type="ARBA" id="ARBA00004651"/>
    </source>
</evidence>
<evidence type="ECO:0000256" key="6">
    <source>
        <dbReference type="ARBA" id="ARBA00022692"/>
    </source>
</evidence>
<dbReference type="PANTHER" id="PTHR30622">
    <property type="entry name" value="UNDECAPRENYL-DIPHOSPHATASE"/>
    <property type="match status" value="1"/>
</dbReference>
<organism evidence="15 16">
    <name type="scientific">Marinobacter mobilis</name>
    <dbReference type="NCBI Taxonomy" id="488533"/>
    <lineage>
        <taxon>Bacteria</taxon>
        <taxon>Pseudomonadati</taxon>
        <taxon>Pseudomonadota</taxon>
        <taxon>Gammaproteobacteria</taxon>
        <taxon>Pseudomonadales</taxon>
        <taxon>Marinobacteraceae</taxon>
        <taxon>Marinobacter</taxon>
    </lineage>
</organism>
<evidence type="ECO:0000256" key="4">
    <source>
        <dbReference type="ARBA" id="ARBA00021581"/>
    </source>
</evidence>
<feature type="transmembrane region" description="Helical" evidence="14">
    <location>
        <begin position="41"/>
        <end position="59"/>
    </location>
</feature>
<dbReference type="OrthoDB" id="9808289at2"/>
<evidence type="ECO:0000256" key="7">
    <source>
        <dbReference type="ARBA" id="ARBA00022801"/>
    </source>
</evidence>
<comment type="similarity">
    <text evidence="2 14">Belongs to the UppP family.</text>
</comment>
<dbReference type="Proteomes" id="UP000199675">
    <property type="component" value="Unassembled WGS sequence"/>
</dbReference>
<dbReference type="AlphaFoldDB" id="A0A1H3A0P1"/>
<dbReference type="NCBIfam" id="TIGR00753">
    <property type="entry name" value="undec_PP_bacA"/>
    <property type="match status" value="1"/>
</dbReference>
<keyword evidence="10 14" id="KW-0046">Antibiotic resistance</keyword>
<reference evidence="15 16" key="1">
    <citation type="submission" date="2016-10" db="EMBL/GenBank/DDBJ databases">
        <authorList>
            <person name="de Groot N.N."/>
        </authorList>
    </citation>
    <scope>NUCLEOTIDE SEQUENCE [LARGE SCALE GENOMIC DNA]</scope>
    <source>
        <strain evidence="15 16">CGMCC 1.7059</strain>
    </source>
</reference>
<dbReference type="STRING" id="488533.SAMN04487960_107151"/>
<protein>
    <recommendedName>
        <fullName evidence="4 14">Undecaprenyl-diphosphatase</fullName>
        <ecNumber evidence="3 14">3.6.1.27</ecNumber>
    </recommendedName>
    <alternativeName>
        <fullName evidence="12 14">Bacitracin resistance protein</fullName>
    </alternativeName>
    <alternativeName>
        <fullName evidence="11 14">Undecaprenyl pyrophosphate phosphatase</fullName>
    </alternativeName>
</protein>
<feature type="transmembrane region" description="Helical" evidence="14">
    <location>
        <begin position="214"/>
        <end position="238"/>
    </location>
</feature>
<evidence type="ECO:0000256" key="12">
    <source>
        <dbReference type="ARBA" id="ARBA00032932"/>
    </source>
</evidence>
<feature type="transmembrane region" description="Helical" evidence="14">
    <location>
        <begin position="244"/>
        <end position="264"/>
    </location>
</feature>
<evidence type="ECO:0000256" key="11">
    <source>
        <dbReference type="ARBA" id="ARBA00032707"/>
    </source>
</evidence>
<dbReference type="RefSeq" id="WP_091814550.1">
    <property type="nucleotide sequence ID" value="NZ_FNNE01000007.1"/>
</dbReference>
<dbReference type="PANTHER" id="PTHR30622:SF4">
    <property type="entry name" value="UNDECAPRENYL-DIPHOSPHATASE"/>
    <property type="match status" value="1"/>
</dbReference>
<evidence type="ECO:0000256" key="8">
    <source>
        <dbReference type="ARBA" id="ARBA00022989"/>
    </source>
</evidence>
<keyword evidence="14" id="KW-0133">Cell shape</keyword>
<keyword evidence="6 14" id="KW-0812">Transmembrane</keyword>
<evidence type="ECO:0000256" key="5">
    <source>
        <dbReference type="ARBA" id="ARBA00022475"/>
    </source>
</evidence>
<dbReference type="GO" id="GO:0071555">
    <property type="term" value="P:cell wall organization"/>
    <property type="evidence" value="ECO:0007669"/>
    <property type="project" value="UniProtKB-KW"/>
</dbReference>
<sequence length="265" mass="28611">MDLWHIIVLSIIQGLTEFLPISSSAHLILPSQLLGWPDQGLAFDVAVHVGTLTAVAWYFRKDVLRLTTAWVGDTAHRRLSPDSRLAWAIIAATIPAGLAGLLLDDLIEAHLRSGLVIAASTIGFGLVLWWSDAVGRQQRGLPGLTMKDAVVIGLAQALALIPGTSRSGITMTAALFLGFGREAAARFSFLLSIPLIAAAGLLKTLDLLEQGEAADWRSIILGTSLSFVFALLCIHLFLKFLERIGLMPYVIYRLGLGALLVLLLW</sequence>